<reference evidence="2 4" key="3">
    <citation type="submission" date="2020-01" db="EMBL/GenBank/DDBJ databases">
        <title>Complete genome sequence of Collinsella aerofaciens JCM 10188(T).</title>
        <authorList>
            <person name="Tourlousse D.M."/>
            <person name="Sakamoto M."/>
            <person name="Miura T."/>
            <person name="Narita K."/>
            <person name="Ohashi A."/>
            <person name="Uchino Y."/>
            <person name="Yamazoe A."/>
            <person name="Kameyama K."/>
            <person name="Terauchi J."/>
            <person name="Ohkuma M."/>
            <person name="Kawasaki H."/>
            <person name="Sekiguchi Y."/>
        </authorList>
    </citation>
    <scope>NUCLEOTIDE SEQUENCE [LARGE SCALE GENOMIC DNA]</scope>
    <source>
        <strain evidence="2 4">JCM 10188</strain>
    </source>
</reference>
<evidence type="ECO:0000313" key="4">
    <source>
        <dbReference type="Proteomes" id="UP000464211"/>
    </source>
</evidence>
<reference evidence="1 3" key="2">
    <citation type="submission" date="2007-04" db="EMBL/GenBank/DDBJ databases">
        <authorList>
            <person name="Fulton L."/>
            <person name="Clifton S."/>
            <person name="Fulton B."/>
            <person name="Xu J."/>
            <person name="Minx P."/>
            <person name="Mardis E.R."/>
            <person name="Wilson R.K."/>
        </authorList>
    </citation>
    <scope>NUCLEOTIDE SEQUENCE [LARGE SCALE GENOMIC DNA]</scope>
    <source>
        <strain evidence="1">ATCC 25986</strain>
        <strain evidence="3">ATCC 25986 / DSM 3979 / JCM 10188 / KCTC 3647 / NCTC 11838 / VPI 1003</strain>
    </source>
</reference>
<dbReference type="EMBL" id="AAVN02000001">
    <property type="protein sequence ID" value="EBA40626.1"/>
    <property type="molecule type" value="Genomic_DNA"/>
</dbReference>
<protein>
    <submittedName>
        <fullName evidence="1">Uncharacterized protein</fullName>
    </submittedName>
</protein>
<dbReference type="AlphaFoldDB" id="A4E7B7"/>
<sequence length="98" mass="10769">MKRKALKELMRQAVGNVLINTELNAEALERDVDPAVLRGVAYGMAVAPILMDEESIEFDRDFLAVIIAYGKECDDVYAENGAIATISKIYGCEVSVDE</sequence>
<dbReference type="GeneID" id="92849032"/>
<evidence type="ECO:0000313" key="3">
    <source>
        <dbReference type="Proteomes" id="UP000002979"/>
    </source>
</evidence>
<accession>A4E7B7</accession>
<organism evidence="1 3">
    <name type="scientific">Collinsella aerofaciens (strain ATCC 25986 / DSM 3979 / JCM 10188 / KCTC 3647 / NCTC 11838 / VPI 1003)</name>
    <dbReference type="NCBI Taxonomy" id="411903"/>
    <lineage>
        <taxon>Bacteria</taxon>
        <taxon>Bacillati</taxon>
        <taxon>Actinomycetota</taxon>
        <taxon>Coriobacteriia</taxon>
        <taxon>Coriobacteriales</taxon>
        <taxon>Coriobacteriaceae</taxon>
        <taxon>Collinsella</taxon>
    </lineage>
</organism>
<dbReference type="Proteomes" id="UP000002979">
    <property type="component" value="Unassembled WGS sequence"/>
</dbReference>
<dbReference type="Proteomes" id="UP000464211">
    <property type="component" value="Chromosome"/>
</dbReference>
<dbReference type="RefSeq" id="WP_006234219.1">
    <property type="nucleotide sequence ID" value="NZ_AAVN02000001.1"/>
</dbReference>
<dbReference type="EMBL" id="CP048433">
    <property type="protein sequence ID" value="QIA33021.1"/>
    <property type="molecule type" value="Genomic_DNA"/>
</dbReference>
<name>A4E7B7_COLAA</name>
<reference evidence="1 3" key="1">
    <citation type="submission" date="2007-01" db="EMBL/GenBank/DDBJ databases">
        <title>Draft genome sequence of Collinsella aerofaciens (ATCC 25986).</title>
        <authorList>
            <person name="Sudarsanam P."/>
            <person name="Ley R."/>
            <person name="Guruge J."/>
            <person name="Turnbaugh P.J."/>
            <person name="Mahowald M."/>
            <person name="Liep D."/>
            <person name="Gordon J."/>
        </authorList>
    </citation>
    <scope>NUCLEOTIDE SEQUENCE [LARGE SCALE GENOMIC DNA]</scope>
    <source>
        <strain evidence="1">ATCC 25986</strain>
        <strain evidence="3">ATCC 25986 / DSM 3979 / JCM 10188 / KCTC 3647 / NCTC 11838 / VPI 1003</strain>
    </source>
</reference>
<evidence type="ECO:0000313" key="2">
    <source>
        <dbReference type="EMBL" id="QIA33021.1"/>
    </source>
</evidence>
<proteinExistence type="predicted"/>
<gene>
    <name evidence="1" type="ORF">COLAER_00298</name>
    <name evidence="2" type="ORF">GXM19_01250</name>
</gene>
<evidence type="ECO:0000313" key="1">
    <source>
        <dbReference type="EMBL" id="EBA40626.1"/>
    </source>
</evidence>